<feature type="region of interest" description="Disordered" evidence="4">
    <location>
        <begin position="632"/>
        <end position="667"/>
    </location>
</feature>
<accession>A0A8H5STR9</accession>
<dbReference type="Gene3D" id="1.25.40.20">
    <property type="entry name" value="Ankyrin repeat-containing domain"/>
    <property type="match status" value="1"/>
</dbReference>
<keyword evidence="2 3" id="KW-0040">ANK repeat</keyword>
<gene>
    <name evidence="5" type="ORF">FHETE_10808</name>
</gene>
<organism evidence="5 6">
    <name type="scientific">Fusarium heterosporum</name>
    <dbReference type="NCBI Taxonomy" id="42747"/>
    <lineage>
        <taxon>Eukaryota</taxon>
        <taxon>Fungi</taxon>
        <taxon>Dikarya</taxon>
        <taxon>Ascomycota</taxon>
        <taxon>Pezizomycotina</taxon>
        <taxon>Sordariomycetes</taxon>
        <taxon>Hypocreomycetidae</taxon>
        <taxon>Hypocreales</taxon>
        <taxon>Nectriaceae</taxon>
        <taxon>Fusarium</taxon>
        <taxon>Fusarium heterosporum species complex</taxon>
    </lineage>
</organism>
<evidence type="ECO:0000256" key="1">
    <source>
        <dbReference type="ARBA" id="ARBA00022737"/>
    </source>
</evidence>
<feature type="region of interest" description="Disordered" evidence="4">
    <location>
        <begin position="179"/>
        <end position="208"/>
    </location>
</feature>
<keyword evidence="6" id="KW-1185">Reference proteome</keyword>
<dbReference type="PANTHER" id="PTHR24189">
    <property type="entry name" value="MYOTROPHIN"/>
    <property type="match status" value="1"/>
</dbReference>
<evidence type="ECO:0000256" key="4">
    <source>
        <dbReference type="SAM" id="MobiDB-lite"/>
    </source>
</evidence>
<evidence type="ECO:0000313" key="5">
    <source>
        <dbReference type="EMBL" id="KAF5656759.1"/>
    </source>
</evidence>
<dbReference type="SUPFAM" id="SSF48403">
    <property type="entry name" value="Ankyrin repeat"/>
    <property type="match status" value="2"/>
</dbReference>
<dbReference type="AlphaFoldDB" id="A0A8H5STR9"/>
<dbReference type="InterPro" id="IPR002110">
    <property type="entry name" value="Ankyrin_rpt"/>
</dbReference>
<dbReference type="InterPro" id="IPR050745">
    <property type="entry name" value="Multifunctional_regulatory"/>
</dbReference>
<reference evidence="5 6" key="1">
    <citation type="submission" date="2020-05" db="EMBL/GenBank/DDBJ databases">
        <title>Identification and distribution of gene clusters putatively required for synthesis of sphingolipid metabolism inhibitors in phylogenetically diverse species of the filamentous fungus Fusarium.</title>
        <authorList>
            <person name="Kim H.-S."/>
            <person name="Busman M."/>
            <person name="Brown D.W."/>
            <person name="Divon H."/>
            <person name="Uhlig S."/>
            <person name="Proctor R.H."/>
        </authorList>
    </citation>
    <scope>NUCLEOTIDE SEQUENCE [LARGE SCALE GENOMIC DNA]</scope>
    <source>
        <strain evidence="5 6">NRRL 20693</strain>
    </source>
</reference>
<dbReference type="Pfam" id="PF12796">
    <property type="entry name" value="Ank_2"/>
    <property type="match status" value="3"/>
</dbReference>
<feature type="repeat" description="ANK" evidence="3">
    <location>
        <begin position="434"/>
        <end position="466"/>
    </location>
</feature>
<dbReference type="OrthoDB" id="20872at2759"/>
<feature type="repeat" description="ANK" evidence="3">
    <location>
        <begin position="267"/>
        <end position="299"/>
    </location>
</feature>
<evidence type="ECO:0000256" key="2">
    <source>
        <dbReference type="ARBA" id="ARBA00023043"/>
    </source>
</evidence>
<dbReference type="PANTHER" id="PTHR24189:SF50">
    <property type="entry name" value="ANKYRIN REPEAT AND SOCS BOX PROTEIN 2"/>
    <property type="match status" value="1"/>
</dbReference>
<evidence type="ECO:0000256" key="3">
    <source>
        <dbReference type="PROSITE-ProRule" id="PRU00023"/>
    </source>
</evidence>
<dbReference type="Proteomes" id="UP000567885">
    <property type="component" value="Unassembled WGS sequence"/>
</dbReference>
<keyword evidence="1" id="KW-0677">Repeat</keyword>
<protein>
    <submittedName>
        <fullName evidence="5">Ankyrin protein</fullName>
    </submittedName>
</protein>
<dbReference type="PROSITE" id="PS50088">
    <property type="entry name" value="ANK_REPEAT"/>
    <property type="match status" value="4"/>
</dbReference>
<dbReference type="EMBL" id="JAAGWQ010000319">
    <property type="protein sequence ID" value="KAF5656759.1"/>
    <property type="molecule type" value="Genomic_DNA"/>
</dbReference>
<feature type="repeat" description="ANK" evidence="3">
    <location>
        <begin position="401"/>
        <end position="433"/>
    </location>
</feature>
<comment type="caution">
    <text evidence="5">The sequence shown here is derived from an EMBL/GenBank/DDBJ whole genome shotgun (WGS) entry which is preliminary data.</text>
</comment>
<name>A0A8H5STR9_FUSHE</name>
<feature type="compositionally biased region" description="Polar residues" evidence="4">
    <location>
        <begin position="179"/>
        <end position="190"/>
    </location>
</feature>
<evidence type="ECO:0000313" key="6">
    <source>
        <dbReference type="Proteomes" id="UP000567885"/>
    </source>
</evidence>
<dbReference type="SMART" id="SM00248">
    <property type="entry name" value="ANK"/>
    <property type="match status" value="10"/>
</dbReference>
<feature type="repeat" description="ANK" evidence="3">
    <location>
        <begin position="368"/>
        <end position="400"/>
    </location>
</feature>
<dbReference type="PROSITE" id="PS50297">
    <property type="entry name" value="ANK_REP_REGION"/>
    <property type="match status" value="1"/>
</dbReference>
<dbReference type="InterPro" id="IPR036770">
    <property type="entry name" value="Ankyrin_rpt-contain_sf"/>
</dbReference>
<proteinExistence type="predicted"/>
<sequence length="667" mass="71618">MALIDPAQLCASISVHATSITATANKLADSLDRGDPNVLQLNMMAASSDSLQRQTSQFLQTLNSTKVVPTQLRDDIDRLLAACAGRMNNMHRDFTGLQPADSLMLNGSILTAYSSYIMIHSQLFTYFDGTLKNAQQDQSPISLPGRQIIEQAESVTHLVDKSKAMLLNSDTHKISAQLDNSQSPVTNTTNAPPPYMSTATSPISPRCPMDNSGRPKGSSFFRSLTSGLRSKPDPFASALCQAVIQGDEKQISGLISQGASVDGRNEKGDTPLKCAIKHDRDGAARLLLSAGAKFSSKSWSELPYLFRAASLGNLNVARVLIEFGASVSSKAASGQPHFVELIAKGSVNVAGIGFLLANGVDARTKDITGQEVIVSAVKKGSVELVRLLVEYGADVNVKDIVGNPVLVAAVESGDSNMTELLLSKGANTDGRTILGTTILEHAAGKRQFEVVKKLLAYGANPAGTDVHSQPILIKILRDALLKTNEKVEVIRQLLDNGADPDTIDAIWGLPAICHAVEMSKAPVVDEMLRRGAKTKVRMLAGQTLLTYSIDVNRRNHVKALLDYGVDVNDVDGLNRTPLTMALQRLDYNLTKMFMDHGADATADANKDAVKFIKALKRNDLLELLESTRDVANTSARPGRTRPTIPDLSEMPVLEGPPPSYELAAGKC</sequence>